<dbReference type="Gene3D" id="3.20.20.70">
    <property type="entry name" value="Aldolase class I"/>
    <property type="match status" value="1"/>
</dbReference>
<dbReference type="InterPro" id="IPR008567">
    <property type="entry name" value="BKACE"/>
</dbReference>
<dbReference type="InterPro" id="IPR013785">
    <property type="entry name" value="Aldolase_TIM"/>
</dbReference>
<reference evidence="5" key="2">
    <citation type="submission" date="2020-09" db="EMBL/GenBank/DDBJ databases">
        <authorList>
            <person name="Sun Q."/>
            <person name="Zhou Y."/>
        </authorList>
    </citation>
    <scope>NUCLEOTIDE SEQUENCE</scope>
    <source>
        <strain evidence="5">CGMCC 1.15179</strain>
    </source>
</reference>
<evidence type="ECO:0000313" key="6">
    <source>
        <dbReference type="Proteomes" id="UP000625210"/>
    </source>
</evidence>
<dbReference type="PANTHER" id="PTHR37418">
    <property type="entry name" value="3-KETO-5-AMINOHEXANOATE CLEAVAGE ENZYME-RELATED"/>
    <property type="match status" value="1"/>
</dbReference>
<accession>A0A8J2Y8K6</accession>
<gene>
    <name evidence="5" type="primary">kce</name>
    <name evidence="5" type="ORF">GCM10011571_03210</name>
</gene>
<evidence type="ECO:0000256" key="3">
    <source>
        <dbReference type="ARBA" id="ARBA00022723"/>
    </source>
</evidence>
<protein>
    <submittedName>
        <fullName evidence="5">3-keto-5-aminohexanoate cleavage enzyme</fullName>
    </submittedName>
</protein>
<organism evidence="5 6">
    <name type="scientific">Marinithermofilum abyssi</name>
    <dbReference type="NCBI Taxonomy" id="1571185"/>
    <lineage>
        <taxon>Bacteria</taxon>
        <taxon>Bacillati</taxon>
        <taxon>Bacillota</taxon>
        <taxon>Bacilli</taxon>
        <taxon>Bacillales</taxon>
        <taxon>Thermoactinomycetaceae</taxon>
        <taxon>Marinithermofilum</taxon>
    </lineage>
</organism>
<evidence type="ECO:0000256" key="4">
    <source>
        <dbReference type="ARBA" id="ARBA00022833"/>
    </source>
</evidence>
<keyword evidence="3" id="KW-0479">Metal-binding</keyword>
<dbReference type="GO" id="GO:0043720">
    <property type="term" value="F:3-keto-5-aminohexanoate cleavage activity"/>
    <property type="evidence" value="ECO:0007669"/>
    <property type="project" value="InterPro"/>
</dbReference>
<comment type="caution">
    <text evidence="5">The sequence shown here is derived from an EMBL/GenBank/DDBJ whole genome shotgun (WGS) entry which is preliminary data.</text>
</comment>
<proteinExistence type="predicted"/>
<dbReference type="EMBL" id="BMHQ01000001">
    <property type="protein sequence ID" value="GGE05501.1"/>
    <property type="molecule type" value="Genomic_DNA"/>
</dbReference>
<keyword evidence="6" id="KW-1185">Reference proteome</keyword>
<evidence type="ECO:0000256" key="2">
    <source>
        <dbReference type="ARBA" id="ARBA00022679"/>
    </source>
</evidence>
<dbReference type="Proteomes" id="UP000625210">
    <property type="component" value="Unassembled WGS sequence"/>
</dbReference>
<dbReference type="GO" id="GO:0046872">
    <property type="term" value="F:metal ion binding"/>
    <property type="evidence" value="ECO:0007669"/>
    <property type="project" value="UniProtKB-KW"/>
</dbReference>
<reference evidence="5" key="1">
    <citation type="journal article" date="2014" name="Int. J. Syst. Evol. Microbiol.">
        <title>Complete genome sequence of Corynebacterium casei LMG S-19264T (=DSM 44701T), isolated from a smear-ripened cheese.</title>
        <authorList>
            <consortium name="US DOE Joint Genome Institute (JGI-PGF)"/>
            <person name="Walter F."/>
            <person name="Albersmeier A."/>
            <person name="Kalinowski J."/>
            <person name="Ruckert C."/>
        </authorList>
    </citation>
    <scope>NUCLEOTIDE SEQUENCE</scope>
    <source>
        <strain evidence="5">CGMCC 1.15179</strain>
    </source>
</reference>
<sequence length="272" mass="29491">MDKLIITAALVGAEVTKEETPHLPVTPEEIGEAAAEACRAGASIAHIHVRDKEGRPSQDRDLYEVAINEIRRRCDIIIQVSTGGAVGMTADERLQPLSLRPEMATLTTGTVNFGAGVFYNPPSDIETFAQRMKEYGVRPEFEIFDVGMVNNALHLVKKGLVSGHLHFDFVMGVPGGIPASAQNLLHLIALLPPEATWTVAGVGRYQLTMSALGVALGGHVRVGLEDNIYYRKGELATNTQLVERVVRIARELDRGIASPEEARQILGICHPS</sequence>
<name>A0A8J2Y8K6_9BACL</name>
<dbReference type="AlphaFoldDB" id="A0A8J2Y8K6"/>
<dbReference type="RefSeq" id="WP_188646169.1">
    <property type="nucleotide sequence ID" value="NZ_BMHQ01000001.1"/>
</dbReference>
<dbReference type="Pfam" id="PF05853">
    <property type="entry name" value="BKACE"/>
    <property type="match status" value="1"/>
</dbReference>
<evidence type="ECO:0000256" key="1">
    <source>
        <dbReference type="ARBA" id="ARBA00001947"/>
    </source>
</evidence>
<dbReference type="PANTHER" id="PTHR37418:SF2">
    <property type="entry name" value="3-KETO-5-AMINOHEXANOATE CLEAVAGE ENZYME"/>
    <property type="match status" value="1"/>
</dbReference>
<evidence type="ECO:0000313" key="5">
    <source>
        <dbReference type="EMBL" id="GGE05501.1"/>
    </source>
</evidence>
<keyword evidence="2" id="KW-0808">Transferase</keyword>
<comment type="cofactor">
    <cofactor evidence="1">
        <name>Zn(2+)</name>
        <dbReference type="ChEBI" id="CHEBI:29105"/>
    </cofactor>
</comment>
<keyword evidence="4" id="KW-0862">Zinc</keyword>